<dbReference type="Proteomes" id="UP001151760">
    <property type="component" value="Unassembled WGS sequence"/>
</dbReference>
<sequence>TRMTRSSSKKLITPYENPEQKFRSSRKLIRKRSLDYLDSSKSNLFSDYVDQPKIDDKARFELKGQFLKELRDNTFSGSDNEDANEHIEKVLDIVDLFHIPKVTQDQIMLRVFPMSLTRAASHWLRNEPAGSIVTWEILRRNY</sequence>
<evidence type="ECO:0000313" key="2">
    <source>
        <dbReference type="Proteomes" id="UP001151760"/>
    </source>
</evidence>
<dbReference type="PANTHER" id="PTHR33223">
    <property type="entry name" value="CCHC-TYPE DOMAIN-CONTAINING PROTEIN"/>
    <property type="match status" value="1"/>
</dbReference>
<gene>
    <name evidence="1" type="ORF">Tco_1124520</name>
</gene>
<evidence type="ECO:0000313" key="1">
    <source>
        <dbReference type="EMBL" id="GJU08090.1"/>
    </source>
</evidence>
<proteinExistence type="predicted"/>
<organism evidence="1 2">
    <name type="scientific">Tanacetum coccineum</name>
    <dbReference type="NCBI Taxonomy" id="301880"/>
    <lineage>
        <taxon>Eukaryota</taxon>
        <taxon>Viridiplantae</taxon>
        <taxon>Streptophyta</taxon>
        <taxon>Embryophyta</taxon>
        <taxon>Tracheophyta</taxon>
        <taxon>Spermatophyta</taxon>
        <taxon>Magnoliopsida</taxon>
        <taxon>eudicotyledons</taxon>
        <taxon>Gunneridae</taxon>
        <taxon>Pentapetalae</taxon>
        <taxon>asterids</taxon>
        <taxon>campanulids</taxon>
        <taxon>Asterales</taxon>
        <taxon>Asteraceae</taxon>
        <taxon>Asteroideae</taxon>
        <taxon>Anthemideae</taxon>
        <taxon>Anthemidinae</taxon>
        <taxon>Tanacetum</taxon>
    </lineage>
</organism>
<protein>
    <recommendedName>
        <fullName evidence="3">Retrotransposon gag domain-containing protein</fullName>
    </recommendedName>
</protein>
<comment type="caution">
    <text evidence="1">The sequence shown here is derived from an EMBL/GenBank/DDBJ whole genome shotgun (WGS) entry which is preliminary data.</text>
</comment>
<reference evidence="1" key="1">
    <citation type="journal article" date="2022" name="Int. J. Mol. Sci.">
        <title>Draft Genome of Tanacetum Coccineum: Genomic Comparison of Closely Related Tanacetum-Family Plants.</title>
        <authorList>
            <person name="Yamashiro T."/>
            <person name="Shiraishi A."/>
            <person name="Nakayama K."/>
            <person name="Satake H."/>
        </authorList>
    </citation>
    <scope>NUCLEOTIDE SEQUENCE</scope>
</reference>
<name>A0ABQ5J842_9ASTR</name>
<evidence type="ECO:0008006" key="3">
    <source>
        <dbReference type="Google" id="ProtNLM"/>
    </source>
</evidence>
<dbReference type="EMBL" id="BQNB010021600">
    <property type="protein sequence ID" value="GJU08090.1"/>
    <property type="molecule type" value="Genomic_DNA"/>
</dbReference>
<keyword evidence="2" id="KW-1185">Reference proteome</keyword>
<accession>A0ABQ5J842</accession>
<reference evidence="1" key="2">
    <citation type="submission" date="2022-01" db="EMBL/GenBank/DDBJ databases">
        <authorList>
            <person name="Yamashiro T."/>
            <person name="Shiraishi A."/>
            <person name="Satake H."/>
            <person name="Nakayama K."/>
        </authorList>
    </citation>
    <scope>NUCLEOTIDE SEQUENCE</scope>
</reference>
<dbReference type="PANTHER" id="PTHR33223:SF11">
    <property type="entry name" value="ELEMENT PROTEIN, PUTATIVE-RELATED"/>
    <property type="match status" value="1"/>
</dbReference>
<feature type="non-terminal residue" evidence="1">
    <location>
        <position position="1"/>
    </location>
</feature>